<evidence type="ECO:0000313" key="2">
    <source>
        <dbReference type="Proteomes" id="UP000228754"/>
    </source>
</evidence>
<dbReference type="SUPFAM" id="SSF56731">
    <property type="entry name" value="DNA primase core"/>
    <property type="match status" value="1"/>
</dbReference>
<accession>A0A2A5IMH9</accession>
<dbReference type="GO" id="GO:0006269">
    <property type="term" value="P:DNA replication, synthesis of primer"/>
    <property type="evidence" value="ECO:0007669"/>
    <property type="project" value="TreeGrafter"/>
</dbReference>
<dbReference type="PANTHER" id="PTHR30313:SF2">
    <property type="entry name" value="DNA PRIMASE"/>
    <property type="match status" value="1"/>
</dbReference>
<reference evidence="1 2" key="1">
    <citation type="submission" date="2017-06" db="EMBL/GenBank/DDBJ databases">
        <title>Draft Genome Sequence of Bacillus sp Strain 36R Isolated from saline sediment at Atanasia, Sonora, Mexico.</title>
        <authorList>
            <person name="Sanchez Diaz R."/>
            <person name="Quiroz Macias M.E."/>
            <person name="Ibarra Gamez J.C."/>
            <person name="Enciso Ibarra J."/>
            <person name="Gomez Gil B."/>
            <person name="Galaviz Silva L."/>
        </authorList>
    </citation>
    <scope>NUCLEOTIDE SEQUENCE [LARGE SCALE GENOMIC DNA]</scope>
    <source>
        <strain evidence="1 2">36R_ATNSAL</strain>
    </source>
</reference>
<dbReference type="InterPro" id="IPR050219">
    <property type="entry name" value="DnaG_primase"/>
</dbReference>
<comment type="caution">
    <text evidence="1">The sequence shown here is derived from an EMBL/GenBank/DDBJ whole genome shotgun (WGS) entry which is preliminary data.</text>
</comment>
<dbReference type="EMBL" id="NKHG01000119">
    <property type="protein sequence ID" value="PCK18306.1"/>
    <property type="molecule type" value="Genomic_DNA"/>
</dbReference>
<sequence length="352" mass="40537">MSELKAIKERIFDEGLIKQILSDIGCWNIQNEQKGKLIVAGLPDGDNERSVQIKNTPALTTNIRSKGISGDIYDVISYIVFEAQSDEERGKSLNKSKFWICKKYGYLEYIDEFYKTTLKEQRPNLNKWLTGLKNKRSETPLTLENKTIEVSYENQYGILPYLDWFRSGLCISTQKYFQIGLDIRSERVTFPIHNAAGQLIGVKGRYCGQDSKIEEKYKYLYIVPCNKSIELFNYHRALPYIKEKQEVIIVEGAKTTMFLTQWGYKNCVSVEGDSLSDDQINLLKALGLNITYVFAFDKDKPPDFVLAEANKLRGRVKYGAYDTEGLLKDKESPTDQGEEVWNKLYSSKYKIT</sequence>
<dbReference type="OrthoDB" id="2327166at2"/>
<dbReference type="Gene3D" id="3.40.1360.10">
    <property type="match status" value="1"/>
</dbReference>
<gene>
    <name evidence="1" type="ORF">CEY02_19085</name>
</gene>
<dbReference type="Gene3D" id="3.90.980.10">
    <property type="entry name" value="DNA primase, catalytic core, N-terminal domain"/>
    <property type="match status" value="1"/>
</dbReference>
<name>A0A2A5IMH9_BACPU</name>
<proteinExistence type="predicted"/>
<dbReference type="AlphaFoldDB" id="A0A2A5IMH9"/>
<dbReference type="GO" id="GO:0005737">
    <property type="term" value="C:cytoplasm"/>
    <property type="evidence" value="ECO:0007669"/>
    <property type="project" value="TreeGrafter"/>
</dbReference>
<dbReference type="InterPro" id="IPR037068">
    <property type="entry name" value="DNA_primase_core_N_sf"/>
</dbReference>
<organism evidence="1 2">
    <name type="scientific">Bacillus pumilus</name>
    <name type="common">Bacillus mesentericus</name>
    <dbReference type="NCBI Taxonomy" id="1408"/>
    <lineage>
        <taxon>Bacteria</taxon>
        <taxon>Bacillati</taxon>
        <taxon>Bacillota</taxon>
        <taxon>Bacilli</taxon>
        <taxon>Bacillales</taxon>
        <taxon>Bacillaceae</taxon>
        <taxon>Bacillus</taxon>
    </lineage>
</organism>
<protein>
    <submittedName>
        <fullName evidence="1">DNA primase</fullName>
    </submittedName>
</protein>
<evidence type="ECO:0000313" key="1">
    <source>
        <dbReference type="EMBL" id="PCK18306.1"/>
    </source>
</evidence>
<dbReference type="PANTHER" id="PTHR30313">
    <property type="entry name" value="DNA PRIMASE"/>
    <property type="match status" value="1"/>
</dbReference>
<dbReference type="Proteomes" id="UP000228754">
    <property type="component" value="Unassembled WGS sequence"/>
</dbReference>